<dbReference type="EMBL" id="JAPNKA010000001">
    <property type="protein sequence ID" value="MCY1081015.1"/>
    <property type="molecule type" value="Genomic_DNA"/>
</dbReference>
<dbReference type="RefSeq" id="WP_267539633.1">
    <property type="nucleotide sequence ID" value="NZ_JAPNKA010000001.1"/>
</dbReference>
<dbReference type="Proteomes" id="UP001207654">
    <property type="component" value="Unassembled WGS sequence"/>
</dbReference>
<proteinExistence type="predicted"/>
<name>A0ABT4AH55_9BACT</name>
<evidence type="ECO:0008006" key="3">
    <source>
        <dbReference type="Google" id="ProtNLM"/>
    </source>
</evidence>
<protein>
    <recommendedName>
        <fullName evidence="3">Alpha-2-macroglobulin domain-containing protein</fullName>
    </recommendedName>
</protein>
<evidence type="ECO:0000313" key="2">
    <source>
        <dbReference type="Proteomes" id="UP001207654"/>
    </source>
</evidence>
<comment type="caution">
    <text evidence="1">The sequence shown here is derived from an EMBL/GenBank/DDBJ whole genome shotgun (WGS) entry which is preliminary data.</text>
</comment>
<evidence type="ECO:0000313" key="1">
    <source>
        <dbReference type="EMBL" id="MCY1081015.1"/>
    </source>
</evidence>
<organism evidence="1 2">
    <name type="scientific">Archangium lansingense</name>
    <dbReference type="NCBI Taxonomy" id="2995310"/>
    <lineage>
        <taxon>Bacteria</taxon>
        <taxon>Pseudomonadati</taxon>
        <taxon>Myxococcota</taxon>
        <taxon>Myxococcia</taxon>
        <taxon>Myxococcales</taxon>
        <taxon>Cystobacterineae</taxon>
        <taxon>Archangiaceae</taxon>
        <taxon>Archangium</taxon>
    </lineage>
</organism>
<sequence>MRDSDRIVVTNQELVDRIGDYIFAGGAFAFFHRKAFTKSSHPWTSQLFGPEEQGPRVLSLLGREVPALPGIKFRAVSPPQLSLAAVTSDKALYREGHDEVHLLALDPLAPGAEVVLELLVNGALFATHPARLDARGAAAVTLRELPVGDYTVRFQGAPDDAPACEFTVAQYRLAPLVARLVERKLELDTLTTKLFLESFGTPVTSRVRLELMDRGMRREEKIGVARDGFTEVSFELTGRGPHAINVQLLSDPSRTATVPIVGSREEERSRTVLSMLGEEIGASLLPGNSSRPVRGLWLEGGPMRSTPFHLERVEAKKARLKVKTAIDTALLVVIDAKGGLRELALGGLASGTIVEVDVPEPMGLLAIGAFVGGEPWEGWAAVLTPSSVEPVLTVPQRSVPGEEAQLELDTGRTEDDASVYVVVKDARLLSTDTPASRLAAGLKAHAEGARGVLHFGKPDTRLTQLMPKPSPLDFEYERGIVYSDAPAGGAMLFEEDDAFDDLALRDPSASEPRAAQESTLTPRAVQEPEVLFAGLVTTRRGRASLTFHTAPEPADYLIEVFVIAGMDWAQTEARFRAEQEQYVSLELPAFVHREDAALARLHVGSRLPGVRVRVLRDGVEVPLIHEGRLLTSGEELGAGRGELTFLAGPGHYEALMEDASGILVRTAKQVEEPGKLRRLARTVCLLEPGKALSLEEDATIVSLRVLPGLKSPFRALVEATANYGHACCEQTAAKMLAACAMYAFSDERRAKAESIIHAGIARERSMFLPGLGFKMYPESEAEPIPYWGAKAAMYLHHLALLKDLRGTATIGPALAHAVEEGLTMARDATRAYGLTWPPTRLGSCEDAYLALRFGDGADREQVLDVARRWNGSQEEDHRGAVAMRTEQAYAAAILLRAGGPAELPRAIALANQVVAQLGENGRLYSTVDSVAAIALLVELQAAQVVGADGIVELDGEHLPVAKAAASAREARSVRALETRVAVEVTRLREEDWGTFHTKLPIAVSLHKQESVTRRVNAADALELRVRLESGYEPGDLVWVCLPDALSRVMGGGQVKQFSIDFQGENELRIPLAATGVTVGPKGELSPARFAVCVRNMFEEERGGSPGFIEVTVAPPTAGSMLGRALDALKHLFN</sequence>
<accession>A0ABT4AH55</accession>
<reference evidence="1 2" key="1">
    <citation type="submission" date="2022-11" db="EMBL/GenBank/DDBJ databases">
        <title>Minimal conservation of predation-associated metabolite biosynthetic gene clusters underscores biosynthetic potential of Myxococcota including descriptions for ten novel species: Archangium lansinium sp. nov., Myxococcus landrumus sp. nov., Nannocystis bai.</title>
        <authorList>
            <person name="Ahearne A."/>
            <person name="Stevens C."/>
            <person name="Phillips K."/>
        </authorList>
    </citation>
    <scope>NUCLEOTIDE SEQUENCE [LARGE SCALE GENOMIC DNA]</scope>
    <source>
        <strain evidence="1 2">MIWBW</strain>
    </source>
</reference>
<keyword evidence="2" id="KW-1185">Reference proteome</keyword>
<gene>
    <name evidence="1" type="ORF">OV287_41860</name>
</gene>